<dbReference type="RefSeq" id="WP_239067703.1">
    <property type="nucleotide sequence ID" value="NZ_JAAGLI010000885.1"/>
</dbReference>
<dbReference type="SMART" id="SM00421">
    <property type="entry name" value="HTH_LUXR"/>
    <property type="match status" value="1"/>
</dbReference>
<sequence length="135" mass="15117">QALPYRLEEGRAWLELGMLRARRDDPARGRADLLRARRVFAKAEAKPWLARTQAELQRLDRDGPVRRTSGDDALGVLSDVERRVAVLVAEGATNREIAARLFLSTKTVEAALTRTFRKLGVRSRVDVARLAVSGR</sequence>
<dbReference type="PRINTS" id="PR00038">
    <property type="entry name" value="HTHLUXR"/>
</dbReference>
<feature type="non-terminal residue" evidence="5">
    <location>
        <position position="1"/>
    </location>
</feature>
<accession>A0A6L9QP10</accession>
<dbReference type="InterPro" id="IPR036388">
    <property type="entry name" value="WH-like_DNA-bd_sf"/>
</dbReference>
<dbReference type="PANTHER" id="PTHR44688:SF16">
    <property type="entry name" value="DNA-BINDING TRANSCRIPTIONAL ACTIVATOR DEVR_DOSR"/>
    <property type="match status" value="1"/>
</dbReference>
<keyword evidence="3" id="KW-0804">Transcription</keyword>
<dbReference type="Proteomes" id="UP000475532">
    <property type="component" value="Unassembled WGS sequence"/>
</dbReference>
<proteinExistence type="predicted"/>
<dbReference type="PROSITE" id="PS00622">
    <property type="entry name" value="HTH_LUXR_1"/>
    <property type="match status" value="1"/>
</dbReference>
<dbReference type="CDD" id="cd06170">
    <property type="entry name" value="LuxR_C_like"/>
    <property type="match status" value="1"/>
</dbReference>
<dbReference type="InterPro" id="IPR000792">
    <property type="entry name" value="Tscrpt_reg_LuxR_C"/>
</dbReference>
<dbReference type="PROSITE" id="PS50043">
    <property type="entry name" value="HTH_LUXR_2"/>
    <property type="match status" value="1"/>
</dbReference>
<dbReference type="Gene3D" id="1.10.10.10">
    <property type="entry name" value="Winged helix-like DNA-binding domain superfamily/Winged helix DNA-binding domain"/>
    <property type="match status" value="1"/>
</dbReference>
<dbReference type="GO" id="GO:0003677">
    <property type="term" value="F:DNA binding"/>
    <property type="evidence" value="ECO:0007669"/>
    <property type="project" value="UniProtKB-KW"/>
</dbReference>
<name>A0A6L9QP10_9ACTN</name>
<evidence type="ECO:0000256" key="1">
    <source>
        <dbReference type="ARBA" id="ARBA00023015"/>
    </source>
</evidence>
<dbReference type="InterPro" id="IPR016032">
    <property type="entry name" value="Sig_transdc_resp-reg_C-effctor"/>
</dbReference>
<comment type="caution">
    <text evidence="5">The sequence shown here is derived from an EMBL/GenBank/DDBJ whole genome shotgun (WGS) entry which is preliminary data.</text>
</comment>
<protein>
    <submittedName>
        <fullName evidence="5">Helix-turn-helix transcriptional regulator</fullName>
    </submittedName>
</protein>
<keyword evidence="1" id="KW-0805">Transcription regulation</keyword>
<feature type="domain" description="HTH luxR-type" evidence="4">
    <location>
        <begin position="70"/>
        <end position="135"/>
    </location>
</feature>
<dbReference type="GO" id="GO:0006355">
    <property type="term" value="P:regulation of DNA-templated transcription"/>
    <property type="evidence" value="ECO:0007669"/>
    <property type="project" value="InterPro"/>
</dbReference>
<reference evidence="5 6" key="1">
    <citation type="submission" date="2020-01" db="EMBL/GenBank/DDBJ databases">
        <title>Insect and environment-associated Actinomycetes.</title>
        <authorList>
            <person name="Currrie C."/>
            <person name="Chevrette M."/>
            <person name="Carlson C."/>
            <person name="Stubbendieck R."/>
            <person name="Wendt-Pienkowski E."/>
        </authorList>
    </citation>
    <scope>NUCLEOTIDE SEQUENCE [LARGE SCALE GENOMIC DNA]</scope>
    <source>
        <strain evidence="5 6">SID10258</strain>
    </source>
</reference>
<gene>
    <name evidence="5" type="ORF">G3I70_32565</name>
</gene>
<evidence type="ECO:0000259" key="4">
    <source>
        <dbReference type="PROSITE" id="PS50043"/>
    </source>
</evidence>
<evidence type="ECO:0000256" key="2">
    <source>
        <dbReference type="ARBA" id="ARBA00023125"/>
    </source>
</evidence>
<dbReference type="PANTHER" id="PTHR44688">
    <property type="entry name" value="DNA-BINDING TRANSCRIPTIONAL ACTIVATOR DEVR_DOSR"/>
    <property type="match status" value="1"/>
</dbReference>
<evidence type="ECO:0000313" key="5">
    <source>
        <dbReference type="EMBL" id="NEA27195.1"/>
    </source>
</evidence>
<dbReference type="EMBL" id="JAAGLI010000885">
    <property type="protein sequence ID" value="NEA27195.1"/>
    <property type="molecule type" value="Genomic_DNA"/>
</dbReference>
<evidence type="ECO:0000256" key="3">
    <source>
        <dbReference type="ARBA" id="ARBA00023163"/>
    </source>
</evidence>
<keyword evidence="2" id="KW-0238">DNA-binding</keyword>
<organism evidence="5 6">
    <name type="scientific">Actinomadura bangladeshensis</name>
    <dbReference type="NCBI Taxonomy" id="453573"/>
    <lineage>
        <taxon>Bacteria</taxon>
        <taxon>Bacillati</taxon>
        <taxon>Actinomycetota</taxon>
        <taxon>Actinomycetes</taxon>
        <taxon>Streptosporangiales</taxon>
        <taxon>Thermomonosporaceae</taxon>
        <taxon>Actinomadura</taxon>
    </lineage>
</organism>
<dbReference type="AlphaFoldDB" id="A0A6L9QP10"/>
<dbReference type="Pfam" id="PF00196">
    <property type="entry name" value="GerE"/>
    <property type="match status" value="1"/>
</dbReference>
<dbReference type="SUPFAM" id="SSF46894">
    <property type="entry name" value="C-terminal effector domain of the bipartite response regulators"/>
    <property type="match status" value="1"/>
</dbReference>
<evidence type="ECO:0000313" key="6">
    <source>
        <dbReference type="Proteomes" id="UP000475532"/>
    </source>
</evidence>